<gene>
    <name evidence="1" type="ORF">L6164_028515</name>
</gene>
<protein>
    <submittedName>
        <fullName evidence="1">Uncharacterized protein</fullName>
    </submittedName>
</protein>
<accession>A0ACB9L6X6</accession>
<dbReference type="Proteomes" id="UP000828941">
    <property type="component" value="Chromosome 12"/>
</dbReference>
<dbReference type="EMBL" id="CM039437">
    <property type="protein sequence ID" value="KAI4305129.1"/>
    <property type="molecule type" value="Genomic_DNA"/>
</dbReference>
<keyword evidence="2" id="KW-1185">Reference proteome</keyword>
<name>A0ACB9L6X6_BAUVA</name>
<evidence type="ECO:0000313" key="1">
    <source>
        <dbReference type="EMBL" id="KAI4305129.1"/>
    </source>
</evidence>
<sequence length="216" mass="24049">MTIDKTLHRGLKICLGVSALFTLIFTTVIVTLIFTIFKPKDPIISIHPVDFENINQLSFASNVTLNVTPDMDIIIQNPNYASFKYHNSTAYVNYHDLVVSEVPIKAQFIPARSKINLTTSADFMVGKLIENPNFWLDFANGTLNFTSMATLPGKVTMLKIIKFNGTVNNRCDISVNISSMAVESKCLPVQNQAVTLFDVFQRSNFCICSKLALSSI</sequence>
<comment type="caution">
    <text evidence="1">The sequence shown here is derived from an EMBL/GenBank/DDBJ whole genome shotgun (WGS) entry which is preliminary data.</text>
</comment>
<evidence type="ECO:0000313" key="2">
    <source>
        <dbReference type="Proteomes" id="UP000828941"/>
    </source>
</evidence>
<organism evidence="1 2">
    <name type="scientific">Bauhinia variegata</name>
    <name type="common">Purple orchid tree</name>
    <name type="synonym">Phanera variegata</name>
    <dbReference type="NCBI Taxonomy" id="167791"/>
    <lineage>
        <taxon>Eukaryota</taxon>
        <taxon>Viridiplantae</taxon>
        <taxon>Streptophyta</taxon>
        <taxon>Embryophyta</taxon>
        <taxon>Tracheophyta</taxon>
        <taxon>Spermatophyta</taxon>
        <taxon>Magnoliopsida</taxon>
        <taxon>eudicotyledons</taxon>
        <taxon>Gunneridae</taxon>
        <taxon>Pentapetalae</taxon>
        <taxon>rosids</taxon>
        <taxon>fabids</taxon>
        <taxon>Fabales</taxon>
        <taxon>Fabaceae</taxon>
        <taxon>Cercidoideae</taxon>
        <taxon>Cercideae</taxon>
        <taxon>Bauhiniinae</taxon>
        <taxon>Bauhinia</taxon>
    </lineage>
</organism>
<reference evidence="1 2" key="1">
    <citation type="journal article" date="2022" name="DNA Res.">
        <title>Chromosomal-level genome assembly of the orchid tree Bauhinia variegata (Leguminosae; Cercidoideae) supports the allotetraploid origin hypothesis of Bauhinia.</title>
        <authorList>
            <person name="Zhong Y."/>
            <person name="Chen Y."/>
            <person name="Zheng D."/>
            <person name="Pang J."/>
            <person name="Liu Y."/>
            <person name="Luo S."/>
            <person name="Meng S."/>
            <person name="Qian L."/>
            <person name="Wei D."/>
            <person name="Dai S."/>
            <person name="Zhou R."/>
        </authorList>
    </citation>
    <scope>NUCLEOTIDE SEQUENCE [LARGE SCALE GENOMIC DNA]</scope>
    <source>
        <strain evidence="1">BV-YZ2020</strain>
    </source>
</reference>
<proteinExistence type="predicted"/>